<feature type="transmembrane region" description="Helical" evidence="2">
    <location>
        <begin position="6"/>
        <end position="29"/>
    </location>
</feature>
<evidence type="ECO:0000313" key="3">
    <source>
        <dbReference type="EMBL" id="EAR20672.1"/>
    </source>
</evidence>
<evidence type="ECO:0008006" key="5">
    <source>
        <dbReference type="Google" id="ProtNLM"/>
    </source>
</evidence>
<name>A4BUF8_9GAMM</name>
<dbReference type="Pfam" id="PF10975">
    <property type="entry name" value="DUF2802"/>
    <property type="match status" value="1"/>
</dbReference>
<evidence type="ECO:0000313" key="4">
    <source>
        <dbReference type="Proteomes" id="UP000003374"/>
    </source>
</evidence>
<organism evidence="3 4">
    <name type="scientific">Nitrococcus mobilis Nb-231</name>
    <dbReference type="NCBI Taxonomy" id="314278"/>
    <lineage>
        <taxon>Bacteria</taxon>
        <taxon>Pseudomonadati</taxon>
        <taxon>Pseudomonadota</taxon>
        <taxon>Gammaproteobacteria</taxon>
        <taxon>Chromatiales</taxon>
        <taxon>Ectothiorhodospiraceae</taxon>
        <taxon>Nitrococcus</taxon>
    </lineage>
</organism>
<dbReference type="STRING" id="314278.NB231_02108"/>
<dbReference type="HOGENOM" id="CLU_140401_1_0_6"/>
<accession>A4BUF8</accession>
<dbReference type="InterPro" id="IPR021244">
    <property type="entry name" value="DUF2802"/>
</dbReference>
<sequence length="133" mass="14574">MPEVLSWYALAVIIALAIASLLVAARALSRFSRLAARLRDLEQAQAQLAEHFQGLTAGAIGQGRQLAQLEQQLGRLRERLDQLASNDSGGTAFNTAIRLARKGISAREIMETCGLSKMEADLVILLHYEREES</sequence>
<dbReference type="Proteomes" id="UP000003374">
    <property type="component" value="Unassembled WGS sequence"/>
</dbReference>
<dbReference type="EMBL" id="AAOF01000018">
    <property type="protein sequence ID" value="EAR20672.1"/>
    <property type="molecule type" value="Genomic_DNA"/>
</dbReference>
<gene>
    <name evidence="3" type="ORF">NB231_02108</name>
</gene>
<dbReference type="RefSeq" id="WP_004999334.1">
    <property type="nucleotide sequence ID" value="NZ_CH672427.1"/>
</dbReference>
<evidence type="ECO:0000256" key="1">
    <source>
        <dbReference type="SAM" id="Coils"/>
    </source>
</evidence>
<protein>
    <recommendedName>
        <fullName evidence="5">DUF2802 domain-containing protein</fullName>
    </recommendedName>
</protein>
<keyword evidence="2" id="KW-1133">Transmembrane helix</keyword>
<dbReference type="AlphaFoldDB" id="A4BUF8"/>
<keyword evidence="2" id="KW-0812">Transmembrane</keyword>
<evidence type="ECO:0000256" key="2">
    <source>
        <dbReference type="SAM" id="Phobius"/>
    </source>
</evidence>
<feature type="coiled-coil region" evidence="1">
    <location>
        <begin position="24"/>
        <end position="86"/>
    </location>
</feature>
<keyword evidence="2" id="KW-0472">Membrane</keyword>
<keyword evidence="1" id="KW-0175">Coiled coil</keyword>
<keyword evidence="4" id="KW-1185">Reference proteome</keyword>
<comment type="caution">
    <text evidence="3">The sequence shown here is derived from an EMBL/GenBank/DDBJ whole genome shotgun (WGS) entry which is preliminary data.</text>
</comment>
<proteinExistence type="predicted"/>
<reference evidence="3 4" key="1">
    <citation type="submission" date="2006-02" db="EMBL/GenBank/DDBJ databases">
        <authorList>
            <person name="Waterbury J."/>
            <person name="Ferriera S."/>
            <person name="Johnson J."/>
            <person name="Kravitz S."/>
            <person name="Halpern A."/>
            <person name="Remington K."/>
            <person name="Beeson K."/>
            <person name="Tran B."/>
            <person name="Rogers Y.-H."/>
            <person name="Friedman R."/>
            <person name="Venter J.C."/>
        </authorList>
    </citation>
    <scope>NUCLEOTIDE SEQUENCE [LARGE SCALE GENOMIC DNA]</scope>
    <source>
        <strain evidence="3 4">Nb-231</strain>
    </source>
</reference>